<evidence type="ECO:0000313" key="1">
    <source>
        <dbReference type="EMBL" id="QHA04849.1"/>
    </source>
</evidence>
<protein>
    <submittedName>
        <fullName evidence="1">Uncharacterized protein</fullName>
    </submittedName>
</protein>
<organism evidence="1 2">
    <name type="scientific">Streptomyces broussonetiae</name>
    <dbReference type="NCBI Taxonomy" id="2686304"/>
    <lineage>
        <taxon>Bacteria</taxon>
        <taxon>Bacillati</taxon>
        <taxon>Actinomycetota</taxon>
        <taxon>Actinomycetes</taxon>
        <taxon>Kitasatosporales</taxon>
        <taxon>Streptomycetaceae</taxon>
        <taxon>Streptomyces</taxon>
    </lineage>
</organism>
<accession>A0A6I6N2K1</accession>
<dbReference type="RefSeq" id="WP_158920998.1">
    <property type="nucleotide sequence ID" value="NZ_CP047020.1"/>
</dbReference>
<gene>
    <name evidence="1" type="ORF">GQF42_17490</name>
</gene>
<sequence length="123" mass="13587">MPTENESQVRRWGRLFAAVAVLRSLADPAKPLPDAATFTDKFTPTQRIDRLESNPYDALLRARKRGGAHWEAAAAVFRALPGLLEQGSLSPTGTLGQDRRPDFVAGYEAQLARFKEDLPILRG</sequence>
<dbReference type="Proteomes" id="UP000436138">
    <property type="component" value="Chromosome"/>
</dbReference>
<dbReference type="AlphaFoldDB" id="A0A6I6N2K1"/>
<keyword evidence="2" id="KW-1185">Reference proteome</keyword>
<dbReference type="KEGG" id="sbro:GQF42_17490"/>
<dbReference type="EMBL" id="CP047020">
    <property type="protein sequence ID" value="QHA04849.1"/>
    <property type="molecule type" value="Genomic_DNA"/>
</dbReference>
<evidence type="ECO:0000313" key="2">
    <source>
        <dbReference type="Proteomes" id="UP000436138"/>
    </source>
</evidence>
<reference evidence="1 2" key="1">
    <citation type="submission" date="2019-12" db="EMBL/GenBank/DDBJ databases">
        <title>Streptomyces sp. strain T44 isolated from rhizosphere soil of Broussonetia papyrifera.</title>
        <authorList>
            <person name="Mo P."/>
        </authorList>
    </citation>
    <scope>NUCLEOTIDE SEQUENCE [LARGE SCALE GENOMIC DNA]</scope>
    <source>
        <strain evidence="1 2">T44</strain>
    </source>
</reference>
<name>A0A6I6N2K1_9ACTN</name>
<proteinExistence type="predicted"/>